<reference evidence="2 3" key="1">
    <citation type="submission" date="2017-10" db="EMBL/GenBank/DDBJ databases">
        <title>Nyctiphanis sp. nov., isolated from the stomach of the euphausiid Nyctiphanes simplex (Hansen, 1911) in the Gulf of California.</title>
        <authorList>
            <person name="Gomez-Gil B."/>
            <person name="Aguilar-Mendez M."/>
            <person name="Lopez-Cortes A."/>
            <person name="Gomez-Gutierrez J."/>
            <person name="Roque A."/>
            <person name="Lang E."/>
            <person name="Gonzalez-Castillo A."/>
        </authorList>
    </citation>
    <scope>NUCLEOTIDE SEQUENCE [LARGE SCALE GENOMIC DNA]</scope>
    <source>
        <strain evidence="2 3">CAIM 600</strain>
    </source>
</reference>
<accession>A0A4V1LT64</accession>
<feature type="domain" description="GPI inositol-deacylase PGAP1-like alpha/beta" evidence="1">
    <location>
        <begin position="48"/>
        <end position="100"/>
    </location>
</feature>
<dbReference type="PANTHER" id="PTHR37946:SF1">
    <property type="entry name" value="SLL1969 PROTEIN"/>
    <property type="match status" value="1"/>
</dbReference>
<dbReference type="GO" id="GO:0016740">
    <property type="term" value="F:transferase activity"/>
    <property type="evidence" value="ECO:0007669"/>
    <property type="project" value="UniProtKB-KW"/>
</dbReference>
<dbReference type="Gene3D" id="3.40.50.1820">
    <property type="entry name" value="alpha/beta hydrolase"/>
    <property type="match status" value="1"/>
</dbReference>
<dbReference type="EMBL" id="PEIB01000004">
    <property type="protein sequence ID" value="RXJ74108.1"/>
    <property type="molecule type" value="Genomic_DNA"/>
</dbReference>
<dbReference type="GO" id="GO:0016788">
    <property type="term" value="F:hydrolase activity, acting on ester bonds"/>
    <property type="evidence" value="ECO:0007669"/>
    <property type="project" value="InterPro"/>
</dbReference>
<dbReference type="RefSeq" id="WP_129121465.1">
    <property type="nucleotide sequence ID" value="NZ_PEIB01000004.1"/>
</dbReference>
<dbReference type="AlphaFoldDB" id="A0A4V1LT64"/>
<evidence type="ECO:0000313" key="2">
    <source>
        <dbReference type="EMBL" id="RXJ74108.1"/>
    </source>
</evidence>
<name>A0A4V1LT64_9GAMM</name>
<gene>
    <name evidence="2" type="ORF">CS022_05630</name>
</gene>
<dbReference type="SUPFAM" id="SSF53474">
    <property type="entry name" value="alpha/beta-Hydrolases"/>
    <property type="match status" value="1"/>
</dbReference>
<proteinExistence type="predicted"/>
<dbReference type="InterPro" id="IPR029058">
    <property type="entry name" value="AB_hydrolase_fold"/>
</dbReference>
<keyword evidence="2" id="KW-0808">Transferase</keyword>
<evidence type="ECO:0000259" key="1">
    <source>
        <dbReference type="Pfam" id="PF07819"/>
    </source>
</evidence>
<dbReference type="Proteomes" id="UP000290287">
    <property type="component" value="Unassembled WGS sequence"/>
</dbReference>
<evidence type="ECO:0000313" key="3">
    <source>
        <dbReference type="Proteomes" id="UP000290287"/>
    </source>
</evidence>
<dbReference type="Pfam" id="PF07819">
    <property type="entry name" value="PGAP1"/>
    <property type="match status" value="1"/>
</dbReference>
<protein>
    <submittedName>
        <fullName evidence="2">Cob(I)alamin adenolsyltransferase</fullName>
    </submittedName>
</protein>
<comment type="caution">
    <text evidence="2">The sequence shown here is derived from an EMBL/GenBank/DDBJ whole genome shotgun (WGS) entry which is preliminary data.</text>
</comment>
<dbReference type="OrthoDB" id="556502at2"/>
<organism evidence="2 3">
    <name type="scientific">Veronia nyctiphanis</name>
    <dbReference type="NCBI Taxonomy" id="1278244"/>
    <lineage>
        <taxon>Bacteria</taxon>
        <taxon>Pseudomonadati</taxon>
        <taxon>Pseudomonadota</taxon>
        <taxon>Gammaproteobacteria</taxon>
        <taxon>Vibrionales</taxon>
        <taxon>Vibrionaceae</taxon>
        <taxon>Veronia</taxon>
    </lineage>
</organism>
<sequence length="206" mass="22524">MKVVLIHGLYMHGVTMMPIKKILERHGHHTLNITYNTLTPDVGVIFGQIDDYLKGESEAAIVAHSMGGIITRAYLDAGSEQSKLVKKVITLGSPHKGAKLAGFFKSIGMGWAMHKSQQYLLPNDDAEWNHDAQLYSLAGNLPIGAANLFVRGESDGTVLVAETRIPGMTGHEVFPLTHFSLLWASEIKKRILVVLDSPPMKAAVNE</sequence>
<dbReference type="InterPro" id="IPR012908">
    <property type="entry name" value="PGAP1-ab_dom-like"/>
</dbReference>
<keyword evidence="3" id="KW-1185">Reference proteome</keyword>
<dbReference type="PANTHER" id="PTHR37946">
    <property type="entry name" value="SLL1969 PROTEIN"/>
    <property type="match status" value="1"/>
</dbReference>